<dbReference type="SUPFAM" id="SSF51126">
    <property type="entry name" value="Pectin lyase-like"/>
    <property type="match status" value="1"/>
</dbReference>
<proteinExistence type="predicted"/>
<name>A0A934RWS5_9BACT</name>
<dbReference type="InterPro" id="IPR013783">
    <property type="entry name" value="Ig-like_fold"/>
</dbReference>
<comment type="caution">
    <text evidence="1">The sequence shown here is derived from an EMBL/GenBank/DDBJ whole genome shotgun (WGS) entry which is preliminary data.</text>
</comment>
<dbReference type="RefSeq" id="WP_200356159.1">
    <property type="nucleotide sequence ID" value="NZ_JAENIL010000024.1"/>
</dbReference>
<evidence type="ECO:0000313" key="2">
    <source>
        <dbReference type="Proteomes" id="UP000617628"/>
    </source>
</evidence>
<dbReference type="Gene3D" id="2.160.20.10">
    <property type="entry name" value="Single-stranded right-handed beta-helix, Pectin lyase-like"/>
    <property type="match status" value="2"/>
</dbReference>
<dbReference type="Gene3D" id="2.60.40.10">
    <property type="entry name" value="Immunoglobulins"/>
    <property type="match status" value="1"/>
</dbReference>
<gene>
    <name evidence="1" type="ORF">JIN87_13800</name>
</gene>
<sequence>MSHFRCVSSLSKVIFGILSISFLGSVALAHDYIVVSSDGITFPADENGYKIPDFSYAGYKNSNESLPTFGVHYSSVVNVAAPVGNKVVNQTNIQNAIDAVEALPLNEYGYRGAVVFGAGTWNVVDSGYALRVEESGVVLRGAGMDATIIQDYDNNTPTVIQIGPHPTNTPKEMFDEGRDGTKWDIVSDVVHVGDMSFVVESGHGLRVGDEIIIEHPCTAEWIKAVSNGGVTEDAPWSVGGVPIRYWRTVMAVTGDRITVDVPVFYSLVRSISQCFVYKYTGTYVENCGMENLTVDVDHNGISTLDIAPFNGIQFNNTKNCWIRGVRALNFRASGIAFNESRNFTVSACESIDPHSIVDSARRYNFNIRGGQNGLYRDCYARRGRHSYVTNGHGMDSGNVYINCVSEDPYNASEHGHQRWSHGSLWENCTFQIVGKPESPYIFDDKMLWLGNHGDNSNGHGWASATAVAYKSTVIPPGYGIVAKPPTAMSYEIDCVGDWRSSHFAHGDFPGAIDISTSGRLPDSLFEAQYLQRGKDGGWPVPDWESNHELIDFGKQVTGNYVSAEIVLTNTSGDVISGEVVEDSDHYSIESGAIISGLPDGETHTVTLEYAPTTAEQHDAIVTVTGGDGLTIPVTGFAYKLQEALSFPADVGHLVDPMIDGGSHIETTVRDEGEAIYAVNIEIPGTYKVDVSVNAPISGSNSFFVSFDAFPSSNEDIWDVLPLTNGFESREITARGPTGTFEDPQYSPATWFLSSGVHYLMIRGREAGTQLRAISITLVEYENPPPIAPSGLEAKRLD</sequence>
<dbReference type="Proteomes" id="UP000617628">
    <property type="component" value="Unassembled WGS sequence"/>
</dbReference>
<protein>
    <submittedName>
        <fullName evidence="1">Uncharacterized protein</fullName>
    </submittedName>
</protein>
<accession>A0A934RWS5</accession>
<keyword evidence="2" id="KW-1185">Reference proteome</keyword>
<evidence type="ECO:0000313" key="1">
    <source>
        <dbReference type="EMBL" id="MBK1877946.1"/>
    </source>
</evidence>
<reference evidence="1" key="1">
    <citation type="submission" date="2021-01" db="EMBL/GenBank/DDBJ databases">
        <title>Modified the classification status of verrucomicrobia.</title>
        <authorList>
            <person name="Feng X."/>
        </authorList>
    </citation>
    <scope>NUCLEOTIDE SEQUENCE</scope>
    <source>
        <strain evidence="1">KCTC 13126</strain>
    </source>
</reference>
<organism evidence="1 2">
    <name type="scientific">Pelagicoccus mobilis</name>
    <dbReference type="NCBI Taxonomy" id="415221"/>
    <lineage>
        <taxon>Bacteria</taxon>
        <taxon>Pseudomonadati</taxon>
        <taxon>Verrucomicrobiota</taxon>
        <taxon>Opitutia</taxon>
        <taxon>Puniceicoccales</taxon>
        <taxon>Pelagicoccaceae</taxon>
        <taxon>Pelagicoccus</taxon>
    </lineage>
</organism>
<dbReference type="AlphaFoldDB" id="A0A934RWS5"/>
<dbReference type="EMBL" id="JAENIL010000024">
    <property type="protein sequence ID" value="MBK1877946.1"/>
    <property type="molecule type" value="Genomic_DNA"/>
</dbReference>
<dbReference type="InterPro" id="IPR011050">
    <property type="entry name" value="Pectin_lyase_fold/virulence"/>
</dbReference>
<dbReference type="InterPro" id="IPR012334">
    <property type="entry name" value="Pectin_lyas_fold"/>
</dbReference>